<dbReference type="HOGENOM" id="CLU_016047_0_2_0"/>
<name>I0I1C1_CALAS</name>
<reference evidence="9 10" key="1">
    <citation type="submission" date="2012-02" db="EMBL/GenBank/DDBJ databases">
        <title>Complete genome sequence of Caldilinea aerophila DSM 14535 (= NBRC 102666).</title>
        <authorList>
            <person name="Oguchi A."/>
            <person name="Hosoyama A."/>
            <person name="Sekine M."/>
            <person name="Fukai R."/>
            <person name="Kato Y."/>
            <person name="Nakamura S."/>
            <person name="Hanada S."/>
            <person name="Yamazaki S."/>
            <person name="Fujita N."/>
        </authorList>
    </citation>
    <scope>NUCLEOTIDE SEQUENCE [LARGE SCALE GENOMIC DNA]</scope>
    <source>
        <strain evidence="10">DSM 14535 / JCM 11387 / NBRC 104270 / STL-6-O1</strain>
    </source>
</reference>
<accession>I0I1C1</accession>
<keyword evidence="2 7" id="KW-0813">Transport</keyword>
<dbReference type="OrthoDB" id="2168559at2"/>
<evidence type="ECO:0000313" key="10">
    <source>
        <dbReference type="Proteomes" id="UP000007880"/>
    </source>
</evidence>
<evidence type="ECO:0000256" key="5">
    <source>
        <dbReference type="ARBA" id="ARBA00022989"/>
    </source>
</evidence>
<dbReference type="PANTHER" id="PTHR30193">
    <property type="entry name" value="ABC TRANSPORTER PERMEASE PROTEIN"/>
    <property type="match status" value="1"/>
</dbReference>
<evidence type="ECO:0000259" key="8">
    <source>
        <dbReference type="PROSITE" id="PS50928"/>
    </source>
</evidence>
<dbReference type="Proteomes" id="UP000007880">
    <property type="component" value="Chromosome"/>
</dbReference>
<feature type="transmembrane region" description="Helical" evidence="7">
    <location>
        <begin position="216"/>
        <end position="236"/>
    </location>
</feature>
<dbReference type="PROSITE" id="PS50928">
    <property type="entry name" value="ABC_TM1"/>
    <property type="match status" value="1"/>
</dbReference>
<evidence type="ECO:0000256" key="1">
    <source>
        <dbReference type="ARBA" id="ARBA00004651"/>
    </source>
</evidence>
<feature type="transmembrane region" description="Helical" evidence="7">
    <location>
        <begin position="81"/>
        <end position="102"/>
    </location>
</feature>
<proteinExistence type="inferred from homology"/>
<dbReference type="Pfam" id="PF00528">
    <property type="entry name" value="BPD_transp_1"/>
    <property type="match status" value="1"/>
</dbReference>
<dbReference type="PANTHER" id="PTHR30193:SF1">
    <property type="entry name" value="ABC TRANSPORTER PERMEASE PROTEIN YESP-RELATED"/>
    <property type="match status" value="1"/>
</dbReference>
<dbReference type="RefSeq" id="WP_014432299.1">
    <property type="nucleotide sequence ID" value="NC_017079.1"/>
</dbReference>
<gene>
    <name evidence="9" type="ordered locus">CLDAP_10190</name>
</gene>
<comment type="similarity">
    <text evidence="7">Belongs to the binding-protein-dependent transport system permease family.</text>
</comment>
<dbReference type="InterPro" id="IPR035906">
    <property type="entry name" value="MetI-like_sf"/>
</dbReference>
<dbReference type="InterPro" id="IPR000515">
    <property type="entry name" value="MetI-like"/>
</dbReference>
<dbReference type="eggNOG" id="COG1175">
    <property type="taxonomic scope" value="Bacteria"/>
</dbReference>
<evidence type="ECO:0000256" key="2">
    <source>
        <dbReference type="ARBA" id="ARBA00022448"/>
    </source>
</evidence>
<dbReference type="GO" id="GO:0055085">
    <property type="term" value="P:transmembrane transport"/>
    <property type="evidence" value="ECO:0007669"/>
    <property type="project" value="InterPro"/>
</dbReference>
<keyword evidence="4 7" id="KW-0812">Transmembrane</keyword>
<keyword evidence="3" id="KW-1003">Cell membrane</keyword>
<keyword evidence="5 7" id="KW-1133">Transmembrane helix</keyword>
<feature type="transmembrane region" description="Helical" evidence="7">
    <location>
        <begin position="163"/>
        <end position="185"/>
    </location>
</feature>
<dbReference type="SUPFAM" id="SSF161098">
    <property type="entry name" value="MetI-like"/>
    <property type="match status" value="1"/>
</dbReference>
<dbReference type="PATRIC" id="fig|926550.5.peg.1076"/>
<dbReference type="Gene3D" id="1.10.3720.10">
    <property type="entry name" value="MetI-like"/>
    <property type="match status" value="1"/>
</dbReference>
<evidence type="ECO:0000256" key="7">
    <source>
        <dbReference type="RuleBase" id="RU363032"/>
    </source>
</evidence>
<feature type="transmembrane region" description="Helical" evidence="7">
    <location>
        <begin position="114"/>
        <end position="134"/>
    </location>
</feature>
<evidence type="ECO:0000256" key="6">
    <source>
        <dbReference type="ARBA" id="ARBA00023136"/>
    </source>
</evidence>
<evidence type="ECO:0000256" key="4">
    <source>
        <dbReference type="ARBA" id="ARBA00022692"/>
    </source>
</evidence>
<feature type="domain" description="ABC transmembrane type-1" evidence="8">
    <location>
        <begin position="77"/>
        <end position="291"/>
    </location>
</feature>
<dbReference type="EMBL" id="AP012337">
    <property type="protein sequence ID" value="BAL99058.1"/>
    <property type="molecule type" value="Genomic_DNA"/>
</dbReference>
<keyword evidence="6 7" id="KW-0472">Membrane</keyword>
<dbReference type="GO" id="GO:0005886">
    <property type="term" value="C:plasma membrane"/>
    <property type="evidence" value="ECO:0007669"/>
    <property type="project" value="UniProtKB-SubCell"/>
</dbReference>
<dbReference type="InterPro" id="IPR051393">
    <property type="entry name" value="ABC_transporter_permease"/>
</dbReference>
<protein>
    <submittedName>
        <fullName evidence="9">Putative ABC transporter permease protein</fullName>
    </submittedName>
</protein>
<dbReference type="CDD" id="cd06261">
    <property type="entry name" value="TM_PBP2"/>
    <property type="match status" value="1"/>
</dbReference>
<feature type="transmembrane region" description="Helical" evidence="7">
    <location>
        <begin position="275"/>
        <end position="301"/>
    </location>
</feature>
<evidence type="ECO:0000256" key="3">
    <source>
        <dbReference type="ARBA" id="ARBA00022475"/>
    </source>
</evidence>
<keyword evidence="10" id="KW-1185">Reference proteome</keyword>
<organism evidence="9 10">
    <name type="scientific">Caldilinea aerophila (strain DSM 14535 / JCM 11387 / NBRC 104270 / STL-6-O1)</name>
    <dbReference type="NCBI Taxonomy" id="926550"/>
    <lineage>
        <taxon>Bacteria</taxon>
        <taxon>Bacillati</taxon>
        <taxon>Chloroflexota</taxon>
        <taxon>Caldilineae</taxon>
        <taxon>Caldilineales</taxon>
        <taxon>Caldilineaceae</taxon>
        <taxon>Caldilinea</taxon>
    </lineage>
</organism>
<comment type="subcellular location">
    <subcellularLocation>
        <location evidence="1 7">Cell membrane</location>
        <topology evidence="1 7">Multi-pass membrane protein</topology>
    </subcellularLocation>
</comment>
<evidence type="ECO:0000313" key="9">
    <source>
        <dbReference type="EMBL" id="BAL99058.1"/>
    </source>
</evidence>
<sequence>MQLLRHSRLTLAQKEELWALFFIAPWLIGFVVFTAGPMLFSFFFSLTRYNIVDAPIFIGFENYMRAFGRDPLFWHSLRVTIYYGALSLPLGLLVGFGLSLLLNQKVPLLSLWRTIYFLPSVIAGVAVAIVWSRIFSPQGGLLNPFLERTLGIQGPGWFTDPGWAIPGLVIMSLWGVGGGVIIYLAGLQGIPTSLYDAARVDGANALQRFRYVTLPMMTPVLFYMLVLGLIGTFQYFTEVYVISGGSGGPQRATLFYNLYLYQNAFKFNEMGYASALAWVLFLIVLALTLLVFRSSALWVYYEGEIRKR</sequence>
<feature type="transmembrane region" description="Helical" evidence="7">
    <location>
        <begin position="20"/>
        <end position="44"/>
    </location>
</feature>
<dbReference type="AlphaFoldDB" id="I0I1C1"/>
<dbReference type="STRING" id="926550.CLDAP_10190"/>
<dbReference type="KEGG" id="cap:CLDAP_10190"/>